<dbReference type="InterPro" id="IPR023213">
    <property type="entry name" value="CAT-like_dom_sf"/>
</dbReference>
<sequence length="94" mass="10006">LKRVPEANASYTPEGIAMHHHADVAVAVAVEGGLITPIIRAAETKGLAQISAEMKDLAERARTKKLKPEEFQGGTFSVSNLGMFGIKSFASIIN</sequence>
<dbReference type="Gene3D" id="3.30.559.10">
    <property type="entry name" value="Chloramphenicol acetyltransferase-like domain"/>
    <property type="match status" value="1"/>
</dbReference>
<reference evidence="2 3" key="1">
    <citation type="submission" date="2018-05" db="EMBL/GenBank/DDBJ databases">
        <title>Mucilaginibacter hurinus sp. nov., isolated from briquette warehouse soil.</title>
        <authorList>
            <person name="Choi L."/>
        </authorList>
    </citation>
    <scope>NUCLEOTIDE SEQUENCE [LARGE SCALE GENOMIC DNA]</scope>
    <source>
        <strain evidence="2 3">ZR32</strain>
    </source>
</reference>
<dbReference type="EMBL" id="QGDC01000023">
    <property type="protein sequence ID" value="RCH53577.1"/>
    <property type="molecule type" value="Genomic_DNA"/>
</dbReference>
<keyword evidence="3" id="KW-1185">Reference proteome</keyword>
<dbReference type="GO" id="GO:0045254">
    <property type="term" value="C:pyruvate dehydrogenase complex"/>
    <property type="evidence" value="ECO:0007669"/>
    <property type="project" value="InterPro"/>
</dbReference>
<feature type="non-terminal residue" evidence="2">
    <location>
        <position position="94"/>
    </location>
</feature>
<protein>
    <submittedName>
        <fullName evidence="2">Pyruvate dehydrogenase complex dihydrolipoamide acetyltransferase</fullName>
    </submittedName>
</protein>
<dbReference type="Pfam" id="PF00198">
    <property type="entry name" value="2-oxoacid_dh"/>
    <property type="match status" value="1"/>
</dbReference>
<dbReference type="GO" id="GO:0016746">
    <property type="term" value="F:acyltransferase activity"/>
    <property type="evidence" value="ECO:0007669"/>
    <property type="project" value="InterPro"/>
</dbReference>
<accession>A0A367GJC6</accession>
<keyword evidence="2" id="KW-0808">Transferase</keyword>
<dbReference type="PANTHER" id="PTHR23151">
    <property type="entry name" value="DIHYDROLIPOAMIDE ACETYL/SUCCINYL-TRANSFERASE-RELATED"/>
    <property type="match status" value="1"/>
</dbReference>
<keyword evidence="2" id="KW-0670">Pyruvate</keyword>
<name>A0A367GJC6_9SPHI</name>
<dbReference type="AlphaFoldDB" id="A0A367GJC6"/>
<comment type="caution">
    <text evidence="2">The sequence shown here is derived from an EMBL/GenBank/DDBJ whole genome shotgun (WGS) entry which is preliminary data.</text>
</comment>
<evidence type="ECO:0000313" key="2">
    <source>
        <dbReference type="EMBL" id="RCH53577.1"/>
    </source>
</evidence>
<organism evidence="2 3">
    <name type="scientific">Mucilaginibacter hurinus</name>
    <dbReference type="NCBI Taxonomy" id="2201324"/>
    <lineage>
        <taxon>Bacteria</taxon>
        <taxon>Pseudomonadati</taxon>
        <taxon>Bacteroidota</taxon>
        <taxon>Sphingobacteriia</taxon>
        <taxon>Sphingobacteriales</taxon>
        <taxon>Sphingobacteriaceae</taxon>
        <taxon>Mucilaginibacter</taxon>
    </lineage>
</organism>
<evidence type="ECO:0000313" key="3">
    <source>
        <dbReference type="Proteomes" id="UP000253209"/>
    </source>
</evidence>
<dbReference type="GO" id="GO:0006086">
    <property type="term" value="P:pyruvate decarboxylation to acetyl-CoA"/>
    <property type="evidence" value="ECO:0007669"/>
    <property type="project" value="InterPro"/>
</dbReference>
<dbReference type="PANTHER" id="PTHR23151:SF90">
    <property type="entry name" value="DIHYDROLIPOYLLYSINE-RESIDUE ACETYLTRANSFERASE COMPONENT OF PYRUVATE DEHYDROGENASE COMPLEX, MITOCHONDRIAL-RELATED"/>
    <property type="match status" value="1"/>
</dbReference>
<gene>
    <name evidence="2" type="ORF">DJ568_17055</name>
</gene>
<feature type="non-terminal residue" evidence="2">
    <location>
        <position position="1"/>
    </location>
</feature>
<proteinExistence type="predicted"/>
<dbReference type="SUPFAM" id="SSF52777">
    <property type="entry name" value="CoA-dependent acyltransferases"/>
    <property type="match status" value="1"/>
</dbReference>
<dbReference type="InterPro" id="IPR045257">
    <property type="entry name" value="E2/Pdx1"/>
</dbReference>
<dbReference type="InterPro" id="IPR001078">
    <property type="entry name" value="2-oxoacid_DH_actylTfrase"/>
</dbReference>
<dbReference type="RefSeq" id="WP_199561022.1">
    <property type="nucleotide sequence ID" value="NZ_QGDC01000023.1"/>
</dbReference>
<evidence type="ECO:0000259" key="1">
    <source>
        <dbReference type="Pfam" id="PF00198"/>
    </source>
</evidence>
<dbReference type="Proteomes" id="UP000253209">
    <property type="component" value="Unassembled WGS sequence"/>
</dbReference>
<feature type="domain" description="2-oxoacid dehydrogenase acyltransferase catalytic" evidence="1">
    <location>
        <begin position="1"/>
        <end position="94"/>
    </location>
</feature>